<evidence type="ECO:0000313" key="2">
    <source>
        <dbReference type="Proteomes" id="UP000295455"/>
    </source>
</evidence>
<organism evidence="1 2">
    <name type="scientific">Mariniflexile fucanivorans</name>
    <dbReference type="NCBI Taxonomy" id="264023"/>
    <lineage>
        <taxon>Bacteria</taxon>
        <taxon>Pseudomonadati</taxon>
        <taxon>Bacteroidota</taxon>
        <taxon>Flavobacteriia</taxon>
        <taxon>Flavobacteriales</taxon>
        <taxon>Flavobacteriaceae</taxon>
        <taxon>Mariniflexile</taxon>
    </lineage>
</organism>
<dbReference type="Proteomes" id="UP000295455">
    <property type="component" value="Unassembled WGS sequence"/>
</dbReference>
<evidence type="ECO:0000313" key="1">
    <source>
        <dbReference type="EMBL" id="TCL64065.1"/>
    </source>
</evidence>
<gene>
    <name evidence="1" type="ORF">EV196_108266</name>
</gene>
<keyword evidence="2" id="KW-1185">Reference proteome</keyword>
<sequence length="30" mass="3630">MAEINQLIEQMMRLLNLVMFFKVVTRKSFV</sequence>
<comment type="caution">
    <text evidence="1">The sequence shown here is derived from an EMBL/GenBank/DDBJ whole genome shotgun (WGS) entry which is preliminary data.</text>
</comment>
<name>A0A4R1RDW7_9FLAO</name>
<protein>
    <submittedName>
        <fullName evidence="1">Uncharacterized protein</fullName>
    </submittedName>
</protein>
<proteinExistence type="predicted"/>
<dbReference type="AlphaFoldDB" id="A0A4R1RDW7"/>
<accession>A0A4R1RDW7</accession>
<reference evidence="1 2" key="1">
    <citation type="submission" date="2019-03" db="EMBL/GenBank/DDBJ databases">
        <title>Genomic Encyclopedia of Type Strains, Phase IV (KMG-IV): sequencing the most valuable type-strain genomes for metagenomic binning, comparative biology and taxonomic classification.</title>
        <authorList>
            <person name="Goeker M."/>
        </authorList>
    </citation>
    <scope>NUCLEOTIDE SEQUENCE [LARGE SCALE GENOMIC DNA]</scope>
    <source>
        <strain evidence="1 2">DSM 18792</strain>
    </source>
</reference>
<dbReference type="EMBL" id="SLUP01000008">
    <property type="protein sequence ID" value="TCL64065.1"/>
    <property type="molecule type" value="Genomic_DNA"/>
</dbReference>